<feature type="signal peptide" evidence="1">
    <location>
        <begin position="1"/>
        <end position="20"/>
    </location>
</feature>
<evidence type="ECO:0000313" key="2">
    <source>
        <dbReference type="EMBL" id="MCC9627141.1"/>
    </source>
</evidence>
<protein>
    <recommendedName>
        <fullName evidence="4">Peptidylprolyl isomerase</fullName>
    </recommendedName>
</protein>
<feature type="chain" id="PRO_5040797521" description="Peptidylprolyl isomerase" evidence="1">
    <location>
        <begin position="21"/>
        <end position="245"/>
    </location>
</feature>
<keyword evidence="1" id="KW-0732">Signal</keyword>
<dbReference type="EMBL" id="JAJKFT010000002">
    <property type="protein sequence ID" value="MCC9627141.1"/>
    <property type="molecule type" value="Genomic_DNA"/>
</dbReference>
<accession>A0A9X1MI01</accession>
<gene>
    <name evidence="2" type="ORF">LOC68_01860</name>
</gene>
<dbReference type="Proteomes" id="UP001139103">
    <property type="component" value="Unassembled WGS sequence"/>
</dbReference>
<sequence length="245" mass="27535">MKTCLLLTLCLLSLVSAVQADEKEDLVAAEKAQMRKTYLPVLQVELSNLQRICQLSPAELEQAIQAGKEAMNDQIDKHEFAPGRAVARNVGVENGGMMVLAGRARQQPLSRDSLEHAIRQRLLPLLNAEQKNRYEEELQRQSDFARDAVVEHLVVVLENRLGLSAAQREEVTTGLKEYWKADWEQQLQVLNNYDHYIPTVPGQAVVPHLDKKQQLIFQGMRQVSFSAARPFGGAIVIDDIDLGEE</sequence>
<dbReference type="AlphaFoldDB" id="A0A9X1MI01"/>
<evidence type="ECO:0008006" key="4">
    <source>
        <dbReference type="Google" id="ProtNLM"/>
    </source>
</evidence>
<reference evidence="2" key="1">
    <citation type="submission" date="2021-11" db="EMBL/GenBank/DDBJ databases">
        <title>Genome sequence.</title>
        <authorList>
            <person name="Sun Q."/>
        </authorList>
    </citation>
    <scope>NUCLEOTIDE SEQUENCE</scope>
    <source>
        <strain evidence="2">JC732</strain>
    </source>
</reference>
<keyword evidence="3" id="KW-1185">Reference proteome</keyword>
<dbReference type="RefSeq" id="WP_230214988.1">
    <property type="nucleotide sequence ID" value="NZ_JAJKFT010000002.1"/>
</dbReference>
<comment type="caution">
    <text evidence="2">The sequence shown here is derived from an EMBL/GenBank/DDBJ whole genome shotgun (WGS) entry which is preliminary data.</text>
</comment>
<organism evidence="2 3">
    <name type="scientific">Blastopirellula sediminis</name>
    <dbReference type="NCBI Taxonomy" id="2894196"/>
    <lineage>
        <taxon>Bacteria</taxon>
        <taxon>Pseudomonadati</taxon>
        <taxon>Planctomycetota</taxon>
        <taxon>Planctomycetia</taxon>
        <taxon>Pirellulales</taxon>
        <taxon>Pirellulaceae</taxon>
        <taxon>Blastopirellula</taxon>
    </lineage>
</organism>
<evidence type="ECO:0000313" key="3">
    <source>
        <dbReference type="Proteomes" id="UP001139103"/>
    </source>
</evidence>
<name>A0A9X1MI01_9BACT</name>
<evidence type="ECO:0000256" key="1">
    <source>
        <dbReference type="SAM" id="SignalP"/>
    </source>
</evidence>
<proteinExistence type="predicted"/>